<dbReference type="EMBL" id="VSDO01000004">
    <property type="protein sequence ID" value="TYA11258.1"/>
    <property type="molecule type" value="Genomic_DNA"/>
</dbReference>
<dbReference type="RefSeq" id="WP_148454907.1">
    <property type="nucleotide sequence ID" value="NZ_VSDO01000004.1"/>
</dbReference>
<accession>A0A5D0CN77</accession>
<protein>
    <submittedName>
        <fullName evidence="4">TetR/AcrR family transcriptional regulator</fullName>
    </submittedName>
</protein>
<evidence type="ECO:0000313" key="5">
    <source>
        <dbReference type="Proteomes" id="UP000325218"/>
    </source>
</evidence>
<evidence type="ECO:0000313" key="4">
    <source>
        <dbReference type="EMBL" id="TYA11258.1"/>
    </source>
</evidence>
<dbReference type="PANTHER" id="PTHR43479">
    <property type="entry name" value="ACREF/ENVCD OPERON REPRESSOR-RELATED"/>
    <property type="match status" value="1"/>
</dbReference>
<organism evidence="4 5">
    <name type="scientific">Paenibacillus faecis</name>
    <dbReference type="NCBI Taxonomy" id="862114"/>
    <lineage>
        <taxon>Bacteria</taxon>
        <taxon>Bacillati</taxon>
        <taxon>Bacillota</taxon>
        <taxon>Bacilli</taxon>
        <taxon>Bacillales</taxon>
        <taxon>Paenibacillaceae</taxon>
        <taxon>Paenibacillus</taxon>
    </lineage>
</organism>
<feature type="domain" description="HTH tetR-type" evidence="3">
    <location>
        <begin position="14"/>
        <end position="74"/>
    </location>
</feature>
<dbReference type="InterPro" id="IPR009057">
    <property type="entry name" value="Homeodomain-like_sf"/>
</dbReference>
<dbReference type="Gene3D" id="1.10.357.10">
    <property type="entry name" value="Tetracycline Repressor, domain 2"/>
    <property type="match status" value="1"/>
</dbReference>
<gene>
    <name evidence="4" type="ORF">FRY98_19000</name>
</gene>
<feature type="DNA-binding region" description="H-T-H motif" evidence="2">
    <location>
        <begin position="37"/>
        <end position="56"/>
    </location>
</feature>
<evidence type="ECO:0000259" key="3">
    <source>
        <dbReference type="PROSITE" id="PS50977"/>
    </source>
</evidence>
<proteinExistence type="predicted"/>
<dbReference type="SUPFAM" id="SSF46689">
    <property type="entry name" value="Homeodomain-like"/>
    <property type="match status" value="1"/>
</dbReference>
<dbReference type="Proteomes" id="UP000325218">
    <property type="component" value="Unassembled WGS sequence"/>
</dbReference>
<dbReference type="AlphaFoldDB" id="A0A5D0CN77"/>
<reference evidence="4 5" key="1">
    <citation type="submission" date="2019-08" db="EMBL/GenBank/DDBJ databases">
        <title>Genome sequencing of Paenibacillus faecis DSM 23593(T).</title>
        <authorList>
            <person name="Kook J.-K."/>
            <person name="Park S.-N."/>
            <person name="Lim Y.K."/>
        </authorList>
    </citation>
    <scope>NUCLEOTIDE SEQUENCE [LARGE SCALE GENOMIC DNA]</scope>
    <source>
        <strain evidence="4 5">DSM 23593</strain>
    </source>
</reference>
<evidence type="ECO:0000256" key="1">
    <source>
        <dbReference type="ARBA" id="ARBA00023125"/>
    </source>
</evidence>
<dbReference type="PANTHER" id="PTHR43479:SF11">
    <property type="entry name" value="ACREF_ENVCD OPERON REPRESSOR-RELATED"/>
    <property type="match status" value="1"/>
</dbReference>
<dbReference type="OrthoDB" id="9810250at2"/>
<keyword evidence="5" id="KW-1185">Reference proteome</keyword>
<keyword evidence="1 2" id="KW-0238">DNA-binding</keyword>
<dbReference type="PROSITE" id="PS50977">
    <property type="entry name" value="HTH_TETR_2"/>
    <property type="match status" value="1"/>
</dbReference>
<comment type="caution">
    <text evidence="4">The sequence shown here is derived from an EMBL/GenBank/DDBJ whole genome shotgun (WGS) entry which is preliminary data.</text>
</comment>
<sequence>MSQFCKDQTHPSSITSKNMLAQGLIELLREEAYKDITVTKLCDCAQIARRTFYRNFDTIEDVLVYAIAGIMDEFVQELNAHVYEDLQAVATVYFTFWERHTRLLLLLSKNNLIHIVFAQYIHYLHRFPKTLWLNGEIPPDEESFAVRLAYLSGGLWSVLTYWISSGCKQTPGELAGLIGGE</sequence>
<dbReference type="InterPro" id="IPR001647">
    <property type="entry name" value="HTH_TetR"/>
</dbReference>
<dbReference type="GO" id="GO:0003677">
    <property type="term" value="F:DNA binding"/>
    <property type="evidence" value="ECO:0007669"/>
    <property type="project" value="UniProtKB-UniRule"/>
</dbReference>
<evidence type="ECO:0000256" key="2">
    <source>
        <dbReference type="PROSITE-ProRule" id="PRU00335"/>
    </source>
</evidence>
<name>A0A5D0CN77_9BACL</name>
<dbReference type="InterPro" id="IPR050624">
    <property type="entry name" value="HTH-type_Tx_Regulator"/>
</dbReference>